<gene>
    <name evidence="4" type="ORF">F2P56_012955</name>
</gene>
<dbReference type="Proteomes" id="UP000619265">
    <property type="component" value="Unassembled WGS sequence"/>
</dbReference>
<feature type="compositionally biased region" description="Polar residues" evidence="1">
    <location>
        <begin position="7"/>
        <end position="21"/>
    </location>
</feature>
<organism evidence="4 5">
    <name type="scientific">Juglans regia</name>
    <name type="common">English walnut</name>
    <dbReference type="NCBI Taxonomy" id="51240"/>
    <lineage>
        <taxon>Eukaryota</taxon>
        <taxon>Viridiplantae</taxon>
        <taxon>Streptophyta</taxon>
        <taxon>Embryophyta</taxon>
        <taxon>Tracheophyta</taxon>
        <taxon>Spermatophyta</taxon>
        <taxon>Magnoliopsida</taxon>
        <taxon>eudicotyledons</taxon>
        <taxon>Gunneridae</taxon>
        <taxon>Pentapetalae</taxon>
        <taxon>rosids</taxon>
        <taxon>fabids</taxon>
        <taxon>Fagales</taxon>
        <taxon>Juglandaceae</taxon>
        <taxon>Juglans</taxon>
    </lineage>
</organism>
<dbReference type="Pfam" id="PF14244">
    <property type="entry name" value="Retrotran_gag_3"/>
    <property type="match status" value="1"/>
</dbReference>
<dbReference type="InterPro" id="IPR054722">
    <property type="entry name" value="PolX-like_BBD"/>
</dbReference>
<dbReference type="InterPro" id="IPR029472">
    <property type="entry name" value="Copia-like_N"/>
</dbReference>
<sequence length="494" mass="55831">MTKDSDANMTSRAQNNPQNPASPFFIQPGEGASSSLVLDLLTTESYVTWERTMRRALNIKNKLGFIDGTITKPPNTYDPLYVPWERCNDMIIAWIQHSVSSNLRSSIAHADTAESVWNDLKEHFSIQNAPRIFQLAKSISSSMQDSDSISQYHNKLKTFWDELEIYEPMPTCTCGAVKTLLDYTHTHKVMQFLIGLDDSYDSVRAQILLQDPLTPLNRVLSLVQQEERRRQLHSVPTPLAMATKTSEIRNPRRERFFCFHCNIHGHSLERCFKANPNLPVCSHCQIPRHKREKCYKFNGFPPGHKNSSKYKSNANQSSLVQKEINHGLSLTLEQYSQVIALLNPTRSNANTPATNNVNANSLPVSGISPSLYTHTLACTTATQTPWIIDTGTTDHMICSPKFFTHNITPTSRIIKLPNRSTTTASHVGDVHLTPHLILRHVLCVLAFTFNSISVKSLTEHSNWCLIVSPILAIFRAFHLGRRLEWGRCVTARIT</sequence>
<evidence type="ECO:0000259" key="2">
    <source>
        <dbReference type="Pfam" id="PF14244"/>
    </source>
</evidence>
<evidence type="ECO:0000313" key="5">
    <source>
        <dbReference type="Proteomes" id="UP000619265"/>
    </source>
</evidence>
<reference evidence="4" key="1">
    <citation type="submission" date="2015-10" db="EMBL/GenBank/DDBJ databases">
        <authorList>
            <person name="Martinez-Garcia P.J."/>
            <person name="Crepeau M.W."/>
            <person name="Puiu D."/>
            <person name="Gonzalez-Ibeas D."/>
            <person name="Whalen J."/>
            <person name="Stevens K."/>
            <person name="Paul R."/>
            <person name="Butterfield T."/>
            <person name="Britton M."/>
            <person name="Reagan R."/>
            <person name="Chakraborty S."/>
            <person name="Walawage S.L."/>
            <person name="Vasquez-Gross H.A."/>
            <person name="Cardeno C."/>
            <person name="Famula R."/>
            <person name="Pratt K."/>
            <person name="Kuruganti S."/>
            <person name="Aradhya M.K."/>
            <person name="Leslie C.A."/>
            <person name="Dandekar A.M."/>
            <person name="Salzberg S.L."/>
            <person name="Wegrzyn J.L."/>
            <person name="Langley C.H."/>
            <person name="Neale D.B."/>
        </authorList>
    </citation>
    <scope>NUCLEOTIDE SEQUENCE</scope>
    <source>
        <tissue evidence="4">Leaves</tissue>
    </source>
</reference>
<feature type="domain" description="Retrotransposon Copia-like N-terminal" evidence="2">
    <location>
        <begin position="31"/>
        <end position="74"/>
    </location>
</feature>
<feature type="domain" description="Retrovirus-related Pol polyprotein from transposon TNT 1-94-like beta-barrel" evidence="3">
    <location>
        <begin position="386"/>
        <end position="460"/>
    </location>
</feature>
<accession>A0A833XN58</accession>
<reference evidence="4" key="2">
    <citation type="submission" date="2020-03" db="EMBL/GenBank/DDBJ databases">
        <title>Walnut 2.0.</title>
        <authorList>
            <person name="Marrano A."/>
            <person name="Britton M."/>
            <person name="Zimin A.V."/>
            <person name="Zaini P.A."/>
            <person name="Workman R."/>
            <person name="Puiu D."/>
            <person name="Bianco L."/>
            <person name="Allen B.J."/>
            <person name="Troggio M."/>
            <person name="Leslie C.A."/>
            <person name="Timp W."/>
            <person name="Dendekar A."/>
            <person name="Salzberg S.L."/>
            <person name="Neale D.B."/>
        </authorList>
    </citation>
    <scope>NUCLEOTIDE SEQUENCE</scope>
    <source>
        <tissue evidence="4">Leaves</tissue>
    </source>
</reference>
<feature type="region of interest" description="Disordered" evidence="1">
    <location>
        <begin position="1"/>
        <end position="26"/>
    </location>
</feature>
<dbReference type="Gramene" id="Jr06_12420_p1">
    <property type="protein sequence ID" value="cds.Jr06_12420_p1"/>
    <property type="gene ID" value="Jr06_12420"/>
</dbReference>
<name>A0A833XN58_JUGRE</name>
<proteinExistence type="predicted"/>
<evidence type="ECO:0000259" key="3">
    <source>
        <dbReference type="Pfam" id="PF22936"/>
    </source>
</evidence>
<comment type="caution">
    <text evidence="4">The sequence shown here is derived from an EMBL/GenBank/DDBJ whole genome shotgun (WGS) entry which is preliminary data.</text>
</comment>
<protein>
    <recommendedName>
        <fullName evidence="6">Retrotransposon Copia-like N-terminal domain-containing protein</fullName>
    </recommendedName>
</protein>
<dbReference type="Pfam" id="PF22936">
    <property type="entry name" value="Pol_BBD"/>
    <property type="match status" value="1"/>
</dbReference>
<evidence type="ECO:0000313" key="4">
    <source>
        <dbReference type="EMBL" id="KAF5468839.1"/>
    </source>
</evidence>
<dbReference type="EMBL" id="LIHL02000006">
    <property type="protein sequence ID" value="KAF5468839.1"/>
    <property type="molecule type" value="Genomic_DNA"/>
</dbReference>
<dbReference type="AlphaFoldDB" id="A0A833XN58"/>
<evidence type="ECO:0000256" key="1">
    <source>
        <dbReference type="SAM" id="MobiDB-lite"/>
    </source>
</evidence>
<dbReference type="PANTHER" id="PTHR37610">
    <property type="entry name" value="CCHC-TYPE DOMAIN-CONTAINING PROTEIN"/>
    <property type="match status" value="1"/>
</dbReference>
<dbReference type="PANTHER" id="PTHR37610:SF100">
    <property type="entry name" value="COPIA-LIKE POLYPROTEIN_RETROTRANSPOSON"/>
    <property type="match status" value="1"/>
</dbReference>
<evidence type="ECO:0008006" key="6">
    <source>
        <dbReference type="Google" id="ProtNLM"/>
    </source>
</evidence>